<organism evidence="1 2">
    <name type="scientific">Eiseniibacteriota bacterium</name>
    <dbReference type="NCBI Taxonomy" id="2212470"/>
    <lineage>
        <taxon>Bacteria</taxon>
        <taxon>Candidatus Eiseniibacteriota</taxon>
    </lineage>
</organism>
<dbReference type="InterPro" id="IPR029032">
    <property type="entry name" value="AhpD-like"/>
</dbReference>
<dbReference type="SUPFAM" id="SSF69118">
    <property type="entry name" value="AhpD-like"/>
    <property type="match status" value="1"/>
</dbReference>
<name>A0A849SPU5_UNCEI</name>
<accession>A0A849SPU5</accession>
<comment type="caution">
    <text evidence="1">The sequence shown here is derived from an EMBL/GenBank/DDBJ whole genome shotgun (WGS) entry which is preliminary data.</text>
</comment>
<evidence type="ECO:0000313" key="2">
    <source>
        <dbReference type="Proteomes" id="UP000580839"/>
    </source>
</evidence>
<feature type="non-terminal residue" evidence="1">
    <location>
        <position position="144"/>
    </location>
</feature>
<protein>
    <submittedName>
        <fullName evidence="1">Uncharacterized protein</fullName>
    </submittedName>
</protein>
<evidence type="ECO:0000313" key="1">
    <source>
        <dbReference type="EMBL" id="NOT34927.1"/>
    </source>
</evidence>
<dbReference type="AlphaFoldDB" id="A0A849SPU5"/>
<dbReference type="EMBL" id="JABFRW010000157">
    <property type="protein sequence ID" value="NOT34927.1"/>
    <property type="molecule type" value="Genomic_DNA"/>
</dbReference>
<dbReference type="Gene3D" id="1.20.1290.10">
    <property type="entry name" value="AhpD-like"/>
    <property type="match status" value="1"/>
</dbReference>
<gene>
    <name evidence="1" type="ORF">HOP12_12255</name>
</gene>
<sequence>MSSGLVAELCRFAIAASAGDAAAIRRVLARVRRARRPRAAFEEVALMLTLYASYPAAIESLRLLGLEWPQATKAGEVPVATRRRRGLATLAAVYGGVADSVRAALRSHHPALEAWVIEHAYGRVLSRGALEMKERELVTLALLV</sequence>
<proteinExistence type="predicted"/>
<reference evidence="1 2" key="1">
    <citation type="submission" date="2020-04" db="EMBL/GenBank/DDBJ databases">
        <title>Metagenomic profiling of ammonia- and methane-oxidizing microorganisms in a Dutch drinking water treatment plant.</title>
        <authorList>
            <person name="Poghosyan L."/>
            <person name="Leucker S."/>
        </authorList>
    </citation>
    <scope>NUCLEOTIDE SEQUENCE [LARGE SCALE GENOMIC DNA]</scope>
    <source>
        <strain evidence="1">S-RSF-IL-03</strain>
    </source>
</reference>
<dbReference type="Proteomes" id="UP000580839">
    <property type="component" value="Unassembled WGS sequence"/>
</dbReference>